<feature type="region of interest" description="Disordered" evidence="1">
    <location>
        <begin position="54"/>
        <end position="81"/>
    </location>
</feature>
<dbReference type="InterPro" id="IPR003615">
    <property type="entry name" value="HNH_nuc"/>
</dbReference>
<feature type="region of interest" description="Disordered" evidence="1">
    <location>
        <begin position="177"/>
        <end position="198"/>
    </location>
</feature>
<dbReference type="EMBL" id="LCYG01000132">
    <property type="protein sequence ID" value="KLK89625.1"/>
    <property type="molecule type" value="Genomic_DNA"/>
</dbReference>
<dbReference type="Proteomes" id="UP000035489">
    <property type="component" value="Unassembled WGS sequence"/>
</dbReference>
<dbReference type="PATRIC" id="fig|1225564.3.peg.836"/>
<reference evidence="3 4" key="1">
    <citation type="submission" date="2015-05" db="EMBL/GenBank/DDBJ databases">
        <title>Draft genome sequence of Microvirga vignae strain BR3299, a novel nitrogen fixing bacteria isolated from Brazil semi-aired region.</title>
        <authorList>
            <person name="Zilli J.E."/>
            <person name="Passos S.R."/>
            <person name="Leite J."/>
            <person name="Baldani J.I."/>
            <person name="Xavier G.R."/>
            <person name="Rumjaneck N.G."/>
            <person name="Simoes-Araujo J.L."/>
        </authorList>
    </citation>
    <scope>NUCLEOTIDE SEQUENCE [LARGE SCALE GENOMIC DNA]</scope>
    <source>
        <strain evidence="3 4">BR3299</strain>
    </source>
</reference>
<evidence type="ECO:0000313" key="3">
    <source>
        <dbReference type="EMBL" id="KLK89625.1"/>
    </source>
</evidence>
<evidence type="ECO:0000313" key="4">
    <source>
        <dbReference type="Proteomes" id="UP000035489"/>
    </source>
</evidence>
<dbReference type="OrthoDB" id="2298708at2"/>
<gene>
    <name evidence="3" type="ORF">AA309_30335</name>
</gene>
<feature type="domain" description="HNH nuclease" evidence="2">
    <location>
        <begin position="32"/>
        <end position="76"/>
    </location>
</feature>
<evidence type="ECO:0000259" key="2">
    <source>
        <dbReference type="Pfam" id="PF13392"/>
    </source>
</evidence>
<dbReference type="InterPro" id="IPR044925">
    <property type="entry name" value="His-Me_finger_sf"/>
</dbReference>
<dbReference type="Gene3D" id="3.90.75.20">
    <property type="match status" value="1"/>
</dbReference>
<proteinExistence type="predicted"/>
<organism evidence="3 4">
    <name type="scientific">Microvirga vignae</name>
    <dbReference type="NCBI Taxonomy" id="1225564"/>
    <lineage>
        <taxon>Bacteria</taxon>
        <taxon>Pseudomonadati</taxon>
        <taxon>Pseudomonadota</taxon>
        <taxon>Alphaproteobacteria</taxon>
        <taxon>Hyphomicrobiales</taxon>
        <taxon>Methylobacteriaceae</taxon>
        <taxon>Microvirga</taxon>
    </lineage>
</organism>
<protein>
    <recommendedName>
        <fullName evidence="2">HNH nuclease domain-containing protein</fullName>
    </recommendedName>
</protein>
<evidence type="ECO:0000256" key="1">
    <source>
        <dbReference type="SAM" id="MobiDB-lite"/>
    </source>
</evidence>
<keyword evidence="4" id="KW-1185">Reference proteome</keyword>
<dbReference type="RefSeq" id="WP_047192759.1">
    <property type="nucleotide sequence ID" value="NZ_LCYG01000132.1"/>
</dbReference>
<dbReference type="SUPFAM" id="SSF54060">
    <property type="entry name" value="His-Me finger endonucleases"/>
    <property type="match status" value="1"/>
</dbReference>
<dbReference type="Pfam" id="PF13392">
    <property type="entry name" value="HNH_3"/>
    <property type="match status" value="1"/>
</dbReference>
<sequence length="267" mass="30713">MHGSLHPRRINYGGEVWWLCKSGYYCNTNGKKLQRRIYEDNFAPTPPGYVAHHKDHNRHNSSPENLETMPHSEHTRHHQTGHALHPNQLAANSAEMRRRWASAPIHRVTCLVCRELFETRSLQAPRQFCSDRCQDRWRANRFAGETRNCEHCGQSYFAVRRAQRYCSKNCNSRAAQARLSQPQEDRTHAVSRSSPANAQMRGSADACVPFIIMGEGSIVERLAPHGQGHRMRRQRRVLGREPSCWRKKTACALEQMKLRGQLQGAVI</sequence>
<name>A0A0H1R336_9HYPH</name>
<dbReference type="AlphaFoldDB" id="A0A0H1R336"/>
<comment type="caution">
    <text evidence="3">The sequence shown here is derived from an EMBL/GenBank/DDBJ whole genome shotgun (WGS) entry which is preliminary data.</text>
</comment>
<accession>A0A0H1R336</accession>